<evidence type="ECO:0000259" key="4">
    <source>
        <dbReference type="PROSITE" id="PS50977"/>
    </source>
</evidence>
<dbReference type="EMBL" id="BAABAS010000001">
    <property type="protein sequence ID" value="GAA4223539.1"/>
    <property type="molecule type" value="Genomic_DNA"/>
</dbReference>
<dbReference type="InterPro" id="IPR009057">
    <property type="entry name" value="Homeodomain-like_sf"/>
</dbReference>
<dbReference type="Gene3D" id="1.10.10.60">
    <property type="entry name" value="Homeodomain-like"/>
    <property type="match status" value="1"/>
</dbReference>
<evidence type="ECO:0000256" key="1">
    <source>
        <dbReference type="ARBA" id="ARBA00023125"/>
    </source>
</evidence>
<dbReference type="PANTHER" id="PTHR30055">
    <property type="entry name" value="HTH-TYPE TRANSCRIPTIONAL REGULATOR RUTR"/>
    <property type="match status" value="1"/>
</dbReference>
<comment type="caution">
    <text evidence="5">The sequence shown here is derived from an EMBL/GenBank/DDBJ whole genome shotgun (WGS) entry which is preliminary data.</text>
</comment>
<dbReference type="Pfam" id="PF00440">
    <property type="entry name" value="TetR_N"/>
    <property type="match status" value="1"/>
</dbReference>
<evidence type="ECO:0000256" key="3">
    <source>
        <dbReference type="SAM" id="MobiDB-lite"/>
    </source>
</evidence>
<dbReference type="SUPFAM" id="SSF48498">
    <property type="entry name" value="Tetracyclin repressor-like, C-terminal domain"/>
    <property type="match status" value="1"/>
</dbReference>
<feature type="region of interest" description="Disordered" evidence="3">
    <location>
        <begin position="1"/>
        <end position="43"/>
    </location>
</feature>
<proteinExistence type="predicted"/>
<evidence type="ECO:0000313" key="5">
    <source>
        <dbReference type="EMBL" id="GAA4223539.1"/>
    </source>
</evidence>
<keyword evidence="1 2" id="KW-0238">DNA-binding</keyword>
<organism evidence="5 6">
    <name type="scientific">Actinomadura meridiana</name>
    <dbReference type="NCBI Taxonomy" id="559626"/>
    <lineage>
        <taxon>Bacteria</taxon>
        <taxon>Bacillati</taxon>
        <taxon>Actinomycetota</taxon>
        <taxon>Actinomycetes</taxon>
        <taxon>Streptosporangiales</taxon>
        <taxon>Thermomonosporaceae</taxon>
        <taxon>Actinomadura</taxon>
    </lineage>
</organism>
<feature type="compositionally biased region" description="Gly residues" evidence="3">
    <location>
        <begin position="24"/>
        <end position="33"/>
    </location>
</feature>
<dbReference type="InterPro" id="IPR041678">
    <property type="entry name" value="TetR_C_16"/>
</dbReference>
<dbReference type="Gene3D" id="1.10.357.10">
    <property type="entry name" value="Tetracycline Repressor, domain 2"/>
    <property type="match status" value="1"/>
</dbReference>
<protein>
    <submittedName>
        <fullName evidence="5">TetR family transcriptional regulator</fullName>
    </submittedName>
</protein>
<sequence length="220" mass="23753">MTDASGSESEQETPPAEQEPQASGNGGGRSGRGPGRRPGPTETRERILAEARDLFAEKGYDGTSLRAIARAAGVDPALVHHFFGHKEGVFVEALRFPVDPAVALAHVTAFPRDRFGELLARTFLGIWGDEERRAPLLAILRSAMTNERASALLREFVTSVLYGHVGKVTGAPQIQVQAAASQLIGMMILRYVVRVEPLASASEEELVELVAPVIQHYFVA</sequence>
<dbReference type="PRINTS" id="PR00455">
    <property type="entry name" value="HTHTETR"/>
</dbReference>
<evidence type="ECO:0000256" key="2">
    <source>
        <dbReference type="PROSITE-ProRule" id="PRU00335"/>
    </source>
</evidence>
<keyword evidence="6" id="KW-1185">Reference proteome</keyword>
<dbReference type="PANTHER" id="PTHR30055:SF235">
    <property type="entry name" value="TRANSCRIPTIONAL REGULATORY PROTEIN"/>
    <property type="match status" value="1"/>
</dbReference>
<feature type="domain" description="HTH tetR-type" evidence="4">
    <location>
        <begin position="41"/>
        <end position="101"/>
    </location>
</feature>
<gene>
    <name evidence="5" type="ORF">GCM10022254_00850</name>
</gene>
<dbReference type="SUPFAM" id="SSF46689">
    <property type="entry name" value="Homeodomain-like"/>
    <property type="match status" value="1"/>
</dbReference>
<accession>A0ABP8BRC8</accession>
<evidence type="ECO:0000313" key="6">
    <source>
        <dbReference type="Proteomes" id="UP001501710"/>
    </source>
</evidence>
<dbReference type="Proteomes" id="UP001501710">
    <property type="component" value="Unassembled WGS sequence"/>
</dbReference>
<feature type="compositionally biased region" description="Low complexity" evidence="3">
    <location>
        <begin position="12"/>
        <end position="23"/>
    </location>
</feature>
<name>A0ABP8BRC8_9ACTN</name>
<feature type="DNA-binding region" description="H-T-H motif" evidence="2">
    <location>
        <begin position="64"/>
        <end position="83"/>
    </location>
</feature>
<dbReference type="InterPro" id="IPR036271">
    <property type="entry name" value="Tet_transcr_reg_TetR-rel_C_sf"/>
</dbReference>
<dbReference type="RefSeq" id="WP_344887681.1">
    <property type="nucleotide sequence ID" value="NZ_BAABAS010000001.1"/>
</dbReference>
<reference evidence="6" key="1">
    <citation type="journal article" date="2019" name="Int. J. Syst. Evol. Microbiol.">
        <title>The Global Catalogue of Microorganisms (GCM) 10K type strain sequencing project: providing services to taxonomists for standard genome sequencing and annotation.</title>
        <authorList>
            <consortium name="The Broad Institute Genomics Platform"/>
            <consortium name="The Broad Institute Genome Sequencing Center for Infectious Disease"/>
            <person name="Wu L."/>
            <person name="Ma J."/>
        </authorList>
    </citation>
    <scope>NUCLEOTIDE SEQUENCE [LARGE SCALE GENOMIC DNA]</scope>
    <source>
        <strain evidence="6">JCM 17440</strain>
    </source>
</reference>
<dbReference type="InterPro" id="IPR001647">
    <property type="entry name" value="HTH_TetR"/>
</dbReference>
<dbReference type="PROSITE" id="PS50977">
    <property type="entry name" value="HTH_TETR_2"/>
    <property type="match status" value="1"/>
</dbReference>
<dbReference type="InterPro" id="IPR050109">
    <property type="entry name" value="HTH-type_TetR-like_transc_reg"/>
</dbReference>
<dbReference type="Pfam" id="PF17920">
    <property type="entry name" value="TetR_C_16"/>
    <property type="match status" value="1"/>
</dbReference>